<name>A0AAD9E5P9_9TELE</name>
<feature type="domain" description="NOD1/2 winged helix" evidence="6">
    <location>
        <begin position="124"/>
        <end position="184"/>
    </location>
</feature>
<keyword evidence="3" id="KW-0547">Nucleotide-binding</keyword>
<keyword evidence="4" id="KW-0067">ATP-binding</keyword>
<evidence type="ECO:0000256" key="2">
    <source>
        <dbReference type="ARBA" id="ARBA00022737"/>
    </source>
</evidence>
<dbReference type="InterPro" id="IPR027417">
    <property type="entry name" value="P-loop_NTPase"/>
</dbReference>
<dbReference type="AlphaFoldDB" id="A0AAD9E5P9"/>
<dbReference type="InterPro" id="IPR041075">
    <property type="entry name" value="NOD1/2_WH"/>
</dbReference>
<evidence type="ECO:0000259" key="6">
    <source>
        <dbReference type="Pfam" id="PF17779"/>
    </source>
</evidence>
<evidence type="ECO:0000256" key="4">
    <source>
        <dbReference type="ARBA" id="ARBA00022840"/>
    </source>
</evidence>
<evidence type="ECO:0000256" key="3">
    <source>
        <dbReference type="ARBA" id="ARBA00022741"/>
    </source>
</evidence>
<dbReference type="GO" id="GO:0005524">
    <property type="term" value="F:ATP binding"/>
    <property type="evidence" value="ECO:0007669"/>
    <property type="project" value="UniProtKB-KW"/>
</dbReference>
<keyword evidence="8" id="KW-1185">Reference proteome</keyword>
<dbReference type="InterPro" id="IPR051261">
    <property type="entry name" value="NLR"/>
</dbReference>
<keyword evidence="2" id="KW-0677">Repeat</keyword>
<keyword evidence="1" id="KW-0433">Leucine-rich repeat</keyword>
<protein>
    <submittedName>
        <fullName evidence="7">Uncharacterized protein</fullName>
    </submittedName>
</protein>
<gene>
    <name evidence="7" type="ORF">P4O66_021672</name>
</gene>
<evidence type="ECO:0000313" key="8">
    <source>
        <dbReference type="Proteomes" id="UP001239994"/>
    </source>
</evidence>
<dbReference type="EMBL" id="JAROKS010000006">
    <property type="protein sequence ID" value="KAK1803132.1"/>
    <property type="molecule type" value="Genomic_DNA"/>
</dbReference>
<reference evidence="7" key="1">
    <citation type="submission" date="2023-03" db="EMBL/GenBank/DDBJ databases">
        <title>Electrophorus voltai genome.</title>
        <authorList>
            <person name="Bian C."/>
        </authorList>
    </citation>
    <scope>NUCLEOTIDE SEQUENCE</scope>
    <source>
        <strain evidence="7">CB-2022</strain>
        <tissue evidence="7">Muscle</tissue>
    </source>
</reference>
<evidence type="ECO:0000259" key="5">
    <source>
        <dbReference type="Pfam" id="PF05729"/>
    </source>
</evidence>
<accession>A0AAD9E5P9</accession>
<dbReference type="Proteomes" id="UP001239994">
    <property type="component" value="Unassembled WGS sequence"/>
</dbReference>
<proteinExistence type="predicted"/>
<dbReference type="PANTHER" id="PTHR24106">
    <property type="entry name" value="NACHT, LRR AND CARD DOMAINS-CONTAINING"/>
    <property type="match status" value="1"/>
</dbReference>
<comment type="caution">
    <text evidence="7">The sequence shown here is derived from an EMBL/GenBank/DDBJ whole genome shotgun (WGS) entry which is preliminary data.</text>
</comment>
<feature type="domain" description="NACHT" evidence="5">
    <location>
        <begin position="21"/>
        <end position="78"/>
    </location>
</feature>
<sequence length="207" mass="24408">MIKQEEKLKEDEEEEKEEEIRTVLTKGIAGIGKTISVQKFILDWARRKANQDIDLMIVMPFRELNLVKVGVLRKMLEQNNIGTIPQTLTEMYINFLLLQTNVRNQKYDENEEVDTNQLLQLNKDILLKLAKLAFIQLMKGNLIYYKEDLQECGVDVTNDLENSGVCTEVLQKESVIYQRKVYCFVHMSFQEFLAAFYIFRGVEWVWR</sequence>
<dbReference type="Pfam" id="PF05729">
    <property type="entry name" value="NACHT"/>
    <property type="match status" value="1"/>
</dbReference>
<evidence type="ECO:0000256" key="1">
    <source>
        <dbReference type="ARBA" id="ARBA00022614"/>
    </source>
</evidence>
<organism evidence="7 8">
    <name type="scientific">Electrophorus voltai</name>
    <dbReference type="NCBI Taxonomy" id="2609070"/>
    <lineage>
        <taxon>Eukaryota</taxon>
        <taxon>Metazoa</taxon>
        <taxon>Chordata</taxon>
        <taxon>Craniata</taxon>
        <taxon>Vertebrata</taxon>
        <taxon>Euteleostomi</taxon>
        <taxon>Actinopterygii</taxon>
        <taxon>Neopterygii</taxon>
        <taxon>Teleostei</taxon>
        <taxon>Ostariophysi</taxon>
        <taxon>Gymnotiformes</taxon>
        <taxon>Gymnotoidei</taxon>
        <taxon>Gymnotidae</taxon>
        <taxon>Electrophorus</taxon>
    </lineage>
</organism>
<dbReference type="Pfam" id="PF17779">
    <property type="entry name" value="WHD_NOD2"/>
    <property type="match status" value="1"/>
</dbReference>
<dbReference type="InterPro" id="IPR007111">
    <property type="entry name" value="NACHT_NTPase"/>
</dbReference>
<dbReference type="Gene3D" id="3.40.50.300">
    <property type="entry name" value="P-loop containing nucleotide triphosphate hydrolases"/>
    <property type="match status" value="1"/>
</dbReference>
<evidence type="ECO:0000313" key="7">
    <source>
        <dbReference type="EMBL" id="KAK1803132.1"/>
    </source>
</evidence>